<feature type="transmembrane region" description="Helical" evidence="7">
    <location>
        <begin position="462"/>
        <end position="481"/>
    </location>
</feature>
<dbReference type="Proteomes" id="UP000270046">
    <property type="component" value="Chromosome"/>
</dbReference>
<evidence type="ECO:0000256" key="6">
    <source>
        <dbReference type="ARBA" id="ARBA00023136"/>
    </source>
</evidence>
<accession>A0A494VVD1</accession>
<protein>
    <submittedName>
        <fullName evidence="8">Lipopolysaccharide biosynthesis protein</fullName>
    </submittedName>
</protein>
<feature type="transmembrane region" description="Helical" evidence="7">
    <location>
        <begin position="165"/>
        <end position="190"/>
    </location>
</feature>
<dbReference type="CDD" id="cd13127">
    <property type="entry name" value="MATE_tuaB_like"/>
    <property type="match status" value="1"/>
</dbReference>
<dbReference type="GO" id="GO:0005886">
    <property type="term" value="C:plasma membrane"/>
    <property type="evidence" value="ECO:0007669"/>
    <property type="project" value="UniProtKB-SubCell"/>
</dbReference>
<feature type="transmembrane region" description="Helical" evidence="7">
    <location>
        <begin position="372"/>
        <end position="389"/>
    </location>
</feature>
<proteinExistence type="inferred from homology"/>
<feature type="transmembrane region" description="Helical" evidence="7">
    <location>
        <begin position="53"/>
        <end position="77"/>
    </location>
</feature>
<name>A0A494VVD1_9SPHI</name>
<keyword evidence="3" id="KW-1003">Cell membrane</keyword>
<evidence type="ECO:0000313" key="8">
    <source>
        <dbReference type="EMBL" id="AYL95258.1"/>
    </source>
</evidence>
<evidence type="ECO:0000256" key="1">
    <source>
        <dbReference type="ARBA" id="ARBA00004651"/>
    </source>
</evidence>
<keyword evidence="5 7" id="KW-1133">Transmembrane helix</keyword>
<organism evidence="8 9">
    <name type="scientific">Mucilaginibacter celer</name>
    <dbReference type="NCBI Taxonomy" id="2305508"/>
    <lineage>
        <taxon>Bacteria</taxon>
        <taxon>Pseudomonadati</taxon>
        <taxon>Bacteroidota</taxon>
        <taxon>Sphingobacteriia</taxon>
        <taxon>Sphingobacteriales</taxon>
        <taxon>Sphingobacteriaceae</taxon>
        <taxon>Mucilaginibacter</taxon>
    </lineage>
</organism>
<feature type="transmembrane region" description="Helical" evidence="7">
    <location>
        <begin position="123"/>
        <end position="144"/>
    </location>
</feature>
<feature type="transmembrane region" description="Helical" evidence="7">
    <location>
        <begin position="242"/>
        <end position="263"/>
    </location>
</feature>
<comment type="similarity">
    <text evidence="2">Belongs to the polysaccharide synthase family.</text>
</comment>
<evidence type="ECO:0000256" key="7">
    <source>
        <dbReference type="SAM" id="Phobius"/>
    </source>
</evidence>
<dbReference type="InterPro" id="IPR050833">
    <property type="entry name" value="Poly_Biosynth_Transport"/>
</dbReference>
<dbReference type="PANTHER" id="PTHR30250:SF10">
    <property type="entry name" value="LIPOPOLYSACCHARIDE BIOSYNTHESIS PROTEIN WZXC"/>
    <property type="match status" value="1"/>
</dbReference>
<evidence type="ECO:0000256" key="2">
    <source>
        <dbReference type="ARBA" id="ARBA00007430"/>
    </source>
</evidence>
<evidence type="ECO:0000256" key="4">
    <source>
        <dbReference type="ARBA" id="ARBA00022692"/>
    </source>
</evidence>
<gene>
    <name evidence="8" type="ORF">HYN43_008110</name>
</gene>
<feature type="transmembrane region" description="Helical" evidence="7">
    <location>
        <begin position="337"/>
        <end position="360"/>
    </location>
</feature>
<evidence type="ECO:0000256" key="5">
    <source>
        <dbReference type="ARBA" id="ARBA00022989"/>
    </source>
</evidence>
<dbReference type="PANTHER" id="PTHR30250">
    <property type="entry name" value="PST FAMILY PREDICTED COLANIC ACID TRANSPORTER"/>
    <property type="match status" value="1"/>
</dbReference>
<dbReference type="AlphaFoldDB" id="A0A494VVD1"/>
<dbReference type="KEGG" id="muh:HYN43_008110"/>
<keyword evidence="4 7" id="KW-0812">Transmembrane</keyword>
<dbReference type="RefSeq" id="WP_119408961.1">
    <property type="nucleotide sequence ID" value="NZ_CP032869.1"/>
</dbReference>
<dbReference type="Pfam" id="PF13440">
    <property type="entry name" value="Polysacc_synt_3"/>
    <property type="match status" value="1"/>
</dbReference>
<evidence type="ECO:0000256" key="3">
    <source>
        <dbReference type="ARBA" id="ARBA00022475"/>
    </source>
</evidence>
<sequence length="491" mass="54625">MDNIVTRTPESTDKKLVASGIFWNLIQLVINQSFNFILKLVLAKLLFPSEFGVVGMATVFTGFVQVLNDLGIGAALVQRKDTQLSKAHYHTAFWTGVAWSIVLYLIMSFGIAPLASWFYNKPVLQSIIPVLSIGILFSPVNLVHRAQLTRQMNFKKLAFIDNTSNITVGIIAVIMAFRGAGVWALVFNVVGNVFFEMPMFFKATGWKPMFIFQKQAFKDVFGFGAYTTGSNILNYLYNNLDYLLIGKLLGATPLGVYTLAFVLTDTFRGRLMAVINNVMYPIYGKKQDDIVSLKRYYLKVVLFNCLFVFPVMIFFVAEGGPFVVSVFGTKWQGTVMPLQILSVSVMFHILVSGNTSLIRGLGKPGLEMKQQILKAAIFLPSLAVGIYFYGIAGAAWAILLNKVIVVIVAQYTFKYLIPVKITISEFFNEIKPPLAASALSLTVAIVFNTLGVNYIITGITISLIYCAVIYLMIGNMLKSLVQTLLNRQHNR</sequence>
<comment type="subcellular location">
    <subcellularLocation>
        <location evidence="1">Cell membrane</location>
        <topology evidence="1">Multi-pass membrane protein</topology>
    </subcellularLocation>
</comment>
<dbReference type="OrthoDB" id="9770347at2"/>
<feature type="transmembrane region" description="Helical" evidence="7">
    <location>
        <begin position="89"/>
        <end position="111"/>
    </location>
</feature>
<dbReference type="EMBL" id="CP032869">
    <property type="protein sequence ID" value="AYL95258.1"/>
    <property type="molecule type" value="Genomic_DNA"/>
</dbReference>
<evidence type="ECO:0000313" key="9">
    <source>
        <dbReference type="Proteomes" id="UP000270046"/>
    </source>
</evidence>
<feature type="transmembrane region" description="Helical" evidence="7">
    <location>
        <begin position="21"/>
        <end position="47"/>
    </location>
</feature>
<keyword evidence="6 7" id="KW-0472">Membrane</keyword>
<reference evidence="8 9" key="1">
    <citation type="submission" date="2018-10" db="EMBL/GenBank/DDBJ databases">
        <title>Genome sequencing of Mucilaginibacter sp. HYN0043.</title>
        <authorList>
            <person name="Kim M."/>
            <person name="Yi H."/>
        </authorList>
    </citation>
    <scope>NUCLEOTIDE SEQUENCE [LARGE SCALE GENOMIC DNA]</scope>
    <source>
        <strain evidence="8 9">HYN0043</strain>
    </source>
</reference>
<feature type="transmembrane region" description="Helical" evidence="7">
    <location>
        <begin position="296"/>
        <end position="317"/>
    </location>
</feature>
<keyword evidence="9" id="KW-1185">Reference proteome</keyword>